<evidence type="ECO:0000256" key="2">
    <source>
        <dbReference type="ARBA" id="ARBA00022475"/>
    </source>
</evidence>
<evidence type="ECO:0000256" key="4">
    <source>
        <dbReference type="ARBA" id="ARBA00022989"/>
    </source>
</evidence>
<protein>
    <submittedName>
        <fullName evidence="8">Na/Pi cotransporter family protein</fullName>
    </submittedName>
</protein>
<feature type="transmembrane region" description="Helical" evidence="6">
    <location>
        <begin position="197"/>
        <end position="217"/>
    </location>
</feature>
<dbReference type="Pfam" id="PF01895">
    <property type="entry name" value="PhoU"/>
    <property type="match status" value="2"/>
</dbReference>
<dbReference type="Proteomes" id="UP001209803">
    <property type="component" value="Chromosome"/>
</dbReference>
<feature type="domain" description="PhoU" evidence="7">
    <location>
        <begin position="331"/>
        <end position="411"/>
    </location>
</feature>
<dbReference type="SUPFAM" id="SSF109755">
    <property type="entry name" value="PhoU-like"/>
    <property type="match status" value="1"/>
</dbReference>
<comment type="subcellular location">
    <subcellularLocation>
        <location evidence="1">Cell membrane</location>
        <topology evidence="1">Multi-pass membrane protein</topology>
    </subcellularLocation>
</comment>
<reference evidence="8 9" key="1">
    <citation type="submission" date="2023-03" db="EMBL/GenBank/DDBJ databases">
        <title>Roseibium porphyridii sp. nov. and Roseibium rhodosorbium sp. nov. isolated from marine algae, Porphyridium cruentum and Rhodosorus marinus, respectively.</title>
        <authorList>
            <person name="Lee M.W."/>
            <person name="Choi B.J."/>
            <person name="Lee J.K."/>
            <person name="Choi D.G."/>
            <person name="Baek J.H."/>
            <person name="Bayburt H."/>
            <person name="Kim J.M."/>
            <person name="Han D.M."/>
            <person name="Kim K.H."/>
            <person name="Jeon C.O."/>
        </authorList>
    </citation>
    <scope>NUCLEOTIDE SEQUENCE [LARGE SCALE GENOMIC DNA]</scope>
    <source>
        <strain evidence="8 9">KMA01</strain>
    </source>
</reference>
<evidence type="ECO:0000259" key="7">
    <source>
        <dbReference type="Pfam" id="PF01895"/>
    </source>
</evidence>
<dbReference type="NCBIfam" id="NF037997">
    <property type="entry name" value="Na_Pi_symport"/>
    <property type="match status" value="1"/>
</dbReference>
<gene>
    <name evidence="8" type="ORF">K1718_14350</name>
</gene>
<feature type="domain" description="PhoU" evidence="7">
    <location>
        <begin position="438"/>
        <end position="514"/>
    </location>
</feature>
<feature type="transmembrane region" description="Helical" evidence="6">
    <location>
        <begin position="269"/>
        <end position="291"/>
    </location>
</feature>
<organism evidence="8 9">
    <name type="scientific">Roseibium porphyridii</name>
    <dbReference type="NCBI Taxonomy" id="2866279"/>
    <lineage>
        <taxon>Bacteria</taxon>
        <taxon>Pseudomonadati</taxon>
        <taxon>Pseudomonadota</taxon>
        <taxon>Alphaproteobacteria</taxon>
        <taxon>Hyphomicrobiales</taxon>
        <taxon>Stappiaceae</taxon>
        <taxon>Roseibium</taxon>
    </lineage>
</organism>
<dbReference type="InterPro" id="IPR038078">
    <property type="entry name" value="PhoU-like_sf"/>
</dbReference>
<dbReference type="PANTHER" id="PTHR10010">
    <property type="entry name" value="SOLUTE CARRIER FAMILY 34 SODIUM PHOSPHATE , MEMBER 2-RELATED"/>
    <property type="match status" value="1"/>
</dbReference>
<keyword evidence="4 6" id="KW-1133">Transmembrane helix</keyword>
<dbReference type="InterPro" id="IPR003841">
    <property type="entry name" value="Na/Pi_transpt"/>
</dbReference>
<keyword evidence="3 6" id="KW-0812">Transmembrane</keyword>
<keyword evidence="2" id="KW-1003">Cell membrane</keyword>
<evidence type="ECO:0000256" key="1">
    <source>
        <dbReference type="ARBA" id="ARBA00004651"/>
    </source>
</evidence>
<feature type="transmembrane region" description="Helical" evidence="6">
    <location>
        <begin position="229"/>
        <end position="249"/>
    </location>
</feature>
<feature type="transmembrane region" description="Helical" evidence="6">
    <location>
        <begin position="121"/>
        <end position="141"/>
    </location>
</feature>
<feature type="transmembrane region" description="Helical" evidence="6">
    <location>
        <begin position="53"/>
        <end position="76"/>
    </location>
</feature>
<evidence type="ECO:0000313" key="8">
    <source>
        <dbReference type="EMBL" id="WFE87356.1"/>
    </source>
</evidence>
<dbReference type="RefSeq" id="WP_265681993.1">
    <property type="nucleotide sequence ID" value="NZ_CP120863.1"/>
</dbReference>
<keyword evidence="5 6" id="KW-0472">Membrane</keyword>
<evidence type="ECO:0000256" key="5">
    <source>
        <dbReference type="ARBA" id="ARBA00023136"/>
    </source>
</evidence>
<dbReference type="Gene3D" id="1.20.58.220">
    <property type="entry name" value="Phosphate transport system protein phou homolog 2, domain 2"/>
    <property type="match status" value="1"/>
</dbReference>
<evidence type="ECO:0000256" key="6">
    <source>
        <dbReference type="SAM" id="Phobius"/>
    </source>
</evidence>
<feature type="transmembrane region" description="Helical" evidence="6">
    <location>
        <begin position="162"/>
        <end position="185"/>
    </location>
</feature>
<proteinExistence type="predicted"/>
<dbReference type="PANTHER" id="PTHR10010:SF46">
    <property type="entry name" value="SODIUM-DEPENDENT PHOSPHATE TRANSPORT PROTEIN 2B"/>
    <property type="match status" value="1"/>
</dbReference>
<name>A0ABY8EWN2_9HYPH</name>
<evidence type="ECO:0000313" key="9">
    <source>
        <dbReference type="Proteomes" id="UP001209803"/>
    </source>
</evidence>
<sequence length="539" mass="57964">MLLLYAVRMVRTGFERVSGPALKRTINKAASGRVTGAMSGMAVAVLLQSATAVAVLAASFATSGIFSTAAGLAVLLGADLGSSLLVQILVFDLSWLVPLLLAAGGWLFLKLESRTTKQAGRILIGIALVLISLQMIGESTAPLKEAQFMPHIAGYLAGDASTALVLGAVLAFLIHSSVAAVLMIAAFVQNAGLPLEAAVPMVLGANIGAGFVALWLTRGMDQKARQLPLGNLIFRAGGALIALTLATSIPLPLETLSSVPAQQVVAVHIFFNLLLVLTCLPLTGPVARLAARLMPARERGSDTSDTLVKSALDQRVVHVPRLALASATRELLRMGELVELMTRPVMTMLENGDQREINRLQAIDENVNRIHSDIKLYIAEVNRGELTSEEAERSMELASFAINLERAGDLVSKNLLERAVELQERGISFSRDGQVELENMHDRVLANMQLALNVLVSGDVASARELIAEKDRMRQLERECHDRHLDRLKSRTPESIDSSNVHMEVVRSLKEINSLYATVAVPILALEGQLMDSRLVPAQ</sequence>
<keyword evidence="9" id="KW-1185">Reference proteome</keyword>
<dbReference type="Pfam" id="PF02690">
    <property type="entry name" value="Na_Pi_cotrans"/>
    <property type="match status" value="2"/>
</dbReference>
<dbReference type="InterPro" id="IPR026022">
    <property type="entry name" value="PhoU_dom"/>
</dbReference>
<dbReference type="EMBL" id="CP120863">
    <property type="protein sequence ID" value="WFE87356.1"/>
    <property type="molecule type" value="Genomic_DNA"/>
</dbReference>
<accession>A0ABY8EWN2</accession>
<feature type="transmembrane region" description="Helical" evidence="6">
    <location>
        <begin position="88"/>
        <end position="109"/>
    </location>
</feature>
<evidence type="ECO:0000256" key="3">
    <source>
        <dbReference type="ARBA" id="ARBA00022692"/>
    </source>
</evidence>